<feature type="non-terminal residue" evidence="1">
    <location>
        <position position="1"/>
    </location>
</feature>
<proteinExistence type="predicted"/>
<evidence type="ECO:0000313" key="1">
    <source>
        <dbReference type="EMBL" id="JAP09342.1"/>
    </source>
</evidence>
<reference evidence="1" key="1">
    <citation type="submission" date="2015-12" db="EMBL/GenBank/DDBJ databases">
        <title>Gene expression during late stages of embryo sac development: a critical building block for successful pollen-pistil interactions.</title>
        <authorList>
            <person name="Liu Y."/>
            <person name="Joly V."/>
            <person name="Sabar M."/>
            <person name="Matton D.P."/>
        </authorList>
    </citation>
    <scope>NUCLEOTIDE SEQUENCE</scope>
</reference>
<name>A0A0V0GMS9_SOLCH</name>
<dbReference type="EMBL" id="GEDG01035187">
    <property type="protein sequence ID" value="JAP09342.1"/>
    <property type="molecule type" value="Transcribed_RNA"/>
</dbReference>
<sequence length="80" mass="8975">QDIVDCCVEKPIFFCLHIASACNTGFTSLLLCSFPFKSSCLLSPSSKAKSLKTVFYIEHQTYLCSPNQKMAQRFPVVPHQ</sequence>
<protein>
    <submittedName>
        <fullName evidence="1">Putative ovule protein</fullName>
    </submittedName>
</protein>
<dbReference type="AlphaFoldDB" id="A0A0V0GMS9"/>
<organism evidence="1">
    <name type="scientific">Solanum chacoense</name>
    <name type="common">Chaco potato</name>
    <dbReference type="NCBI Taxonomy" id="4108"/>
    <lineage>
        <taxon>Eukaryota</taxon>
        <taxon>Viridiplantae</taxon>
        <taxon>Streptophyta</taxon>
        <taxon>Embryophyta</taxon>
        <taxon>Tracheophyta</taxon>
        <taxon>Spermatophyta</taxon>
        <taxon>Magnoliopsida</taxon>
        <taxon>eudicotyledons</taxon>
        <taxon>Gunneridae</taxon>
        <taxon>Pentapetalae</taxon>
        <taxon>asterids</taxon>
        <taxon>lamiids</taxon>
        <taxon>Solanales</taxon>
        <taxon>Solanaceae</taxon>
        <taxon>Solanoideae</taxon>
        <taxon>Solaneae</taxon>
        <taxon>Solanum</taxon>
    </lineage>
</organism>
<accession>A0A0V0GMS9</accession>